<evidence type="ECO:0000256" key="3">
    <source>
        <dbReference type="ARBA" id="ARBA00007931"/>
    </source>
</evidence>
<evidence type="ECO:0000259" key="13">
    <source>
        <dbReference type="Pfam" id="PF02163"/>
    </source>
</evidence>
<keyword evidence="7 14" id="KW-0378">Hydrolase</keyword>
<gene>
    <name evidence="14" type="ORF">ACJDUG_10775</name>
</gene>
<evidence type="ECO:0000256" key="7">
    <source>
        <dbReference type="ARBA" id="ARBA00022801"/>
    </source>
</evidence>
<keyword evidence="5 12" id="KW-0812">Transmembrane</keyword>
<dbReference type="Pfam" id="PF02163">
    <property type="entry name" value="Peptidase_M50"/>
    <property type="match status" value="1"/>
</dbReference>
<dbReference type="EC" id="3.4.24.-" evidence="14"/>
<evidence type="ECO:0000256" key="10">
    <source>
        <dbReference type="ARBA" id="ARBA00023049"/>
    </source>
</evidence>
<comment type="caution">
    <text evidence="14">The sequence shown here is derived from an EMBL/GenBank/DDBJ whole genome shotgun (WGS) entry which is preliminary data.</text>
</comment>
<name>A0ABW8T6B0_9CLOT</name>
<dbReference type="Proteomes" id="UP001623591">
    <property type="component" value="Unassembled WGS sequence"/>
</dbReference>
<reference evidence="14 15" key="1">
    <citation type="submission" date="2024-11" db="EMBL/GenBank/DDBJ databases">
        <authorList>
            <person name="Heng Y.C."/>
            <person name="Lim A.C.H."/>
            <person name="Lee J.K.Y."/>
            <person name="Kittelmann S."/>
        </authorList>
    </citation>
    <scope>NUCLEOTIDE SEQUENCE [LARGE SCALE GENOMIC DNA]</scope>
    <source>
        <strain evidence="14 15">WILCCON 0185</strain>
    </source>
</reference>
<feature type="transmembrane region" description="Helical" evidence="12">
    <location>
        <begin position="147"/>
        <end position="165"/>
    </location>
</feature>
<feature type="domain" description="Peptidase M50" evidence="13">
    <location>
        <begin position="102"/>
        <end position="158"/>
    </location>
</feature>
<keyword evidence="15" id="KW-1185">Reference proteome</keyword>
<keyword evidence="4" id="KW-0645">Protease</keyword>
<dbReference type="InterPro" id="IPR008915">
    <property type="entry name" value="Peptidase_M50"/>
</dbReference>
<feature type="transmembrane region" description="Helical" evidence="12">
    <location>
        <begin position="39"/>
        <end position="63"/>
    </location>
</feature>
<comment type="cofactor">
    <cofactor evidence="1">
        <name>Zn(2+)</name>
        <dbReference type="ChEBI" id="CHEBI:29105"/>
    </cofactor>
</comment>
<evidence type="ECO:0000256" key="11">
    <source>
        <dbReference type="ARBA" id="ARBA00023136"/>
    </source>
</evidence>
<evidence type="ECO:0000256" key="9">
    <source>
        <dbReference type="ARBA" id="ARBA00022989"/>
    </source>
</evidence>
<proteinExistence type="inferred from homology"/>
<protein>
    <submittedName>
        <fullName evidence="14">M50 family metallopeptidase</fullName>
        <ecNumber evidence="14">3.4.24.-</ecNumber>
    </submittedName>
</protein>
<evidence type="ECO:0000256" key="5">
    <source>
        <dbReference type="ARBA" id="ARBA00022692"/>
    </source>
</evidence>
<evidence type="ECO:0000256" key="6">
    <source>
        <dbReference type="ARBA" id="ARBA00022723"/>
    </source>
</evidence>
<evidence type="ECO:0000256" key="2">
    <source>
        <dbReference type="ARBA" id="ARBA00004141"/>
    </source>
</evidence>
<dbReference type="RefSeq" id="WP_406769899.1">
    <property type="nucleotide sequence ID" value="NZ_JBJHZZ010000006.1"/>
</dbReference>
<keyword evidence="8" id="KW-0862">Zinc</keyword>
<accession>A0ABW8T6B0</accession>
<keyword evidence="10" id="KW-0482">Metalloprotease</keyword>
<keyword evidence="9 12" id="KW-1133">Transmembrane helix</keyword>
<feature type="transmembrane region" description="Helical" evidence="12">
    <location>
        <begin position="103"/>
        <end position="126"/>
    </location>
</feature>
<comment type="similarity">
    <text evidence="3">Belongs to the peptidase M50B family.</text>
</comment>
<feature type="transmembrane region" description="Helical" evidence="12">
    <location>
        <begin position="171"/>
        <end position="187"/>
    </location>
</feature>
<evidence type="ECO:0000313" key="14">
    <source>
        <dbReference type="EMBL" id="MFL0247455.1"/>
    </source>
</evidence>
<dbReference type="PANTHER" id="PTHR39188:SF3">
    <property type="entry name" value="STAGE IV SPORULATION PROTEIN FB"/>
    <property type="match status" value="1"/>
</dbReference>
<feature type="transmembrane region" description="Helical" evidence="12">
    <location>
        <begin position="75"/>
        <end position="97"/>
    </location>
</feature>
<keyword evidence="11 12" id="KW-0472">Membrane</keyword>
<dbReference type="PANTHER" id="PTHR39188">
    <property type="entry name" value="MEMBRANE-ASSOCIATED ZINC METALLOPROTEASE M50B"/>
    <property type="match status" value="1"/>
</dbReference>
<evidence type="ECO:0000256" key="8">
    <source>
        <dbReference type="ARBA" id="ARBA00022833"/>
    </source>
</evidence>
<organism evidence="14 15">
    <name type="scientific">Candidatus Clostridium stratigraminis</name>
    <dbReference type="NCBI Taxonomy" id="3381661"/>
    <lineage>
        <taxon>Bacteria</taxon>
        <taxon>Bacillati</taxon>
        <taxon>Bacillota</taxon>
        <taxon>Clostridia</taxon>
        <taxon>Eubacteriales</taxon>
        <taxon>Clostridiaceae</taxon>
        <taxon>Clostridium</taxon>
    </lineage>
</organism>
<evidence type="ECO:0000256" key="12">
    <source>
        <dbReference type="SAM" id="Phobius"/>
    </source>
</evidence>
<comment type="subcellular location">
    <subcellularLocation>
        <location evidence="2">Membrane</location>
        <topology evidence="2">Multi-pass membrane protein</topology>
    </subcellularLocation>
</comment>
<evidence type="ECO:0000256" key="4">
    <source>
        <dbReference type="ARBA" id="ARBA00022670"/>
    </source>
</evidence>
<keyword evidence="6" id="KW-0479">Metal-binding</keyword>
<evidence type="ECO:0000256" key="1">
    <source>
        <dbReference type="ARBA" id="ARBA00001947"/>
    </source>
</evidence>
<evidence type="ECO:0000313" key="15">
    <source>
        <dbReference type="Proteomes" id="UP001623591"/>
    </source>
</evidence>
<dbReference type="CDD" id="cd06161">
    <property type="entry name" value="S2P-M50_SpoIVFB"/>
    <property type="match status" value="1"/>
</dbReference>
<dbReference type="EMBL" id="JBJHZZ010000006">
    <property type="protein sequence ID" value="MFL0247455.1"/>
    <property type="molecule type" value="Genomic_DNA"/>
</dbReference>
<feature type="transmembrane region" description="Helical" evidence="12">
    <location>
        <begin position="12"/>
        <end position="33"/>
    </location>
</feature>
<sequence>MFRINKFFIPYILFLFFIGFKGQLLLAFLIVFFHEIVHYITALILGFSGFDIEILPIGTRLSLKDLDEASPREDIIISLSAPFINLIAFLALYKIYIMYPSEYIYILMQGNLSIALINLIPAFPLDGGRVLRSLLIYRTIYRRANELCIKISMALGILILAAFIVLLKFSIININLIIISIFIIYASRKEKRRIVYIIMGDIVKKRYKFLKNGYIENKSISIHIKWDLLTALSIVDKNKYNILTVLDNEMKVMDIIYEEELVEALKHYGNIAVEEFIEIREENI</sequence>
<dbReference type="GO" id="GO:0016787">
    <property type="term" value="F:hydrolase activity"/>
    <property type="evidence" value="ECO:0007669"/>
    <property type="project" value="UniProtKB-KW"/>
</dbReference>